<evidence type="ECO:0000313" key="2">
    <source>
        <dbReference type="Proteomes" id="UP000188268"/>
    </source>
</evidence>
<protein>
    <submittedName>
        <fullName evidence="1">Uncharacterized protein</fullName>
    </submittedName>
</protein>
<name>A0A1R3KCF9_COCAP</name>
<proteinExistence type="predicted"/>
<gene>
    <name evidence="1" type="ORF">CCACVL1_02143</name>
</gene>
<keyword evidence="2" id="KW-1185">Reference proteome</keyword>
<organism evidence="1 2">
    <name type="scientific">Corchorus capsularis</name>
    <name type="common">Jute</name>
    <dbReference type="NCBI Taxonomy" id="210143"/>
    <lineage>
        <taxon>Eukaryota</taxon>
        <taxon>Viridiplantae</taxon>
        <taxon>Streptophyta</taxon>
        <taxon>Embryophyta</taxon>
        <taxon>Tracheophyta</taxon>
        <taxon>Spermatophyta</taxon>
        <taxon>Magnoliopsida</taxon>
        <taxon>eudicotyledons</taxon>
        <taxon>Gunneridae</taxon>
        <taxon>Pentapetalae</taxon>
        <taxon>rosids</taxon>
        <taxon>malvids</taxon>
        <taxon>Malvales</taxon>
        <taxon>Malvaceae</taxon>
        <taxon>Grewioideae</taxon>
        <taxon>Apeibeae</taxon>
        <taxon>Corchorus</taxon>
    </lineage>
</organism>
<accession>A0A1R3KCF9</accession>
<comment type="caution">
    <text evidence="1">The sequence shown here is derived from an EMBL/GenBank/DDBJ whole genome shotgun (WGS) entry which is preliminary data.</text>
</comment>
<dbReference type="Gramene" id="OMP04718">
    <property type="protein sequence ID" value="OMP04718"/>
    <property type="gene ID" value="CCACVL1_02143"/>
</dbReference>
<dbReference type="AlphaFoldDB" id="A0A1R3KCF9"/>
<dbReference type="EMBL" id="AWWV01005666">
    <property type="protein sequence ID" value="OMP04718.1"/>
    <property type="molecule type" value="Genomic_DNA"/>
</dbReference>
<evidence type="ECO:0000313" key="1">
    <source>
        <dbReference type="EMBL" id="OMP04718.1"/>
    </source>
</evidence>
<reference evidence="1 2" key="1">
    <citation type="submission" date="2013-09" db="EMBL/GenBank/DDBJ databases">
        <title>Corchorus capsularis genome sequencing.</title>
        <authorList>
            <person name="Alam M."/>
            <person name="Haque M.S."/>
            <person name="Islam M.S."/>
            <person name="Emdad E.M."/>
            <person name="Islam M.M."/>
            <person name="Ahmed B."/>
            <person name="Halim A."/>
            <person name="Hossen Q.M.M."/>
            <person name="Hossain M.Z."/>
            <person name="Ahmed R."/>
            <person name="Khan M.M."/>
            <person name="Islam R."/>
            <person name="Rashid M.M."/>
            <person name="Khan S.A."/>
            <person name="Rahman M.S."/>
            <person name="Alam M."/>
        </authorList>
    </citation>
    <scope>NUCLEOTIDE SEQUENCE [LARGE SCALE GENOMIC DNA]</scope>
    <source>
        <strain evidence="2">cv. CVL-1</strain>
        <tissue evidence="1">Whole seedling</tissue>
    </source>
</reference>
<dbReference type="Proteomes" id="UP000188268">
    <property type="component" value="Unassembled WGS sequence"/>
</dbReference>
<sequence length="31" mass="3559">MAYKVSDTTSQRILKIVARRDGNGKQNLTFF</sequence>